<organism evidence="2 3">
    <name type="scientific">Euphydryas editha</name>
    <name type="common">Edith's checkerspot</name>
    <dbReference type="NCBI Taxonomy" id="104508"/>
    <lineage>
        <taxon>Eukaryota</taxon>
        <taxon>Metazoa</taxon>
        <taxon>Ecdysozoa</taxon>
        <taxon>Arthropoda</taxon>
        <taxon>Hexapoda</taxon>
        <taxon>Insecta</taxon>
        <taxon>Pterygota</taxon>
        <taxon>Neoptera</taxon>
        <taxon>Endopterygota</taxon>
        <taxon>Lepidoptera</taxon>
        <taxon>Glossata</taxon>
        <taxon>Ditrysia</taxon>
        <taxon>Papilionoidea</taxon>
        <taxon>Nymphalidae</taxon>
        <taxon>Nymphalinae</taxon>
        <taxon>Euphydryas</taxon>
    </lineage>
</organism>
<feature type="region of interest" description="Disordered" evidence="1">
    <location>
        <begin position="1"/>
        <end position="23"/>
    </location>
</feature>
<gene>
    <name evidence="2" type="ORF">EEDITHA_LOCUS20141</name>
</gene>
<accession>A0AAU9V3R2</accession>
<keyword evidence="3" id="KW-1185">Reference proteome</keyword>
<proteinExistence type="predicted"/>
<evidence type="ECO:0000313" key="3">
    <source>
        <dbReference type="Proteomes" id="UP001153954"/>
    </source>
</evidence>
<feature type="compositionally biased region" description="Basic residues" evidence="1">
    <location>
        <begin position="1"/>
        <end position="11"/>
    </location>
</feature>
<dbReference type="Proteomes" id="UP001153954">
    <property type="component" value="Unassembled WGS sequence"/>
</dbReference>
<dbReference type="EMBL" id="CAKOGL010000028">
    <property type="protein sequence ID" value="CAH2105943.1"/>
    <property type="molecule type" value="Genomic_DNA"/>
</dbReference>
<evidence type="ECO:0000256" key="1">
    <source>
        <dbReference type="SAM" id="MobiDB-lite"/>
    </source>
</evidence>
<reference evidence="2" key="1">
    <citation type="submission" date="2022-03" db="EMBL/GenBank/DDBJ databases">
        <authorList>
            <person name="Tunstrom K."/>
        </authorList>
    </citation>
    <scope>NUCLEOTIDE SEQUENCE</scope>
</reference>
<evidence type="ECO:0000313" key="2">
    <source>
        <dbReference type="EMBL" id="CAH2105943.1"/>
    </source>
</evidence>
<dbReference type="AlphaFoldDB" id="A0AAU9V3R2"/>
<name>A0AAU9V3R2_EUPED</name>
<protein>
    <submittedName>
        <fullName evidence="2">Uncharacterized protein</fullName>
    </submittedName>
</protein>
<comment type="caution">
    <text evidence="2">The sequence shown here is derived from an EMBL/GenBank/DDBJ whole genome shotgun (WGS) entry which is preliminary data.</text>
</comment>
<sequence>MSIKISRRLSKVRGTQYPRRTKDPRDWSGVIRFNSADCLRLGAEQQINLDVASSEVVSYNGDIVRHFLDFVA</sequence>